<feature type="compositionally biased region" description="Basic and acidic residues" evidence="1">
    <location>
        <begin position="73"/>
        <end position="92"/>
    </location>
</feature>
<organism evidence="2 3">
    <name type="scientific">Anthostomella pinea</name>
    <dbReference type="NCBI Taxonomy" id="933095"/>
    <lineage>
        <taxon>Eukaryota</taxon>
        <taxon>Fungi</taxon>
        <taxon>Dikarya</taxon>
        <taxon>Ascomycota</taxon>
        <taxon>Pezizomycotina</taxon>
        <taxon>Sordariomycetes</taxon>
        <taxon>Xylariomycetidae</taxon>
        <taxon>Xylariales</taxon>
        <taxon>Xylariaceae</taxon>
        <taxon>Anthostomella</taxon>
    </lineage>
</organism>
<comment type="caution">
    <text evidence="2">The sequence shown here is derived from an EMBL/GenBank/DDBJ whole genome shotgun (WGS) entry which is preliminary data.</text>
</comment>
<feature type="compositionally biased region" description="Low complexity" evidence="1">
    <location>
        <begin position="35"/>
        <end position="65"/>
    </location>
</feature>
<evidence type="ECO:0000313" key="3">
    <source>
        <dbReference type="Proteomes" id="UP001295740"/>
    </source>
</evidence>
<protein>
    <submittedName>
        <fullName evidence="2">Uu.00g009070.m01.CDS01</fullName>
    </submittedName>
</protein>
<dbReference type="Proteomes" id="UP001295740">
    <property type="component" value="Unassembled WGS sequence"/>
</dbReference>
<sequence>MAIPDVIDTTATVTFSGRPSTFAITTVLRAALATTAMSSGSTSSSDGQATDSTRRTSQIITTSDIATPASYDKSNDGVERNNKYKFEDRANL</sequence>
<reference evidence="2" key="1">
    <citation type="submission" date="2023-10" db="EMBL/GenBank/DDBJ databases">
        <authorList>
            <person name="Hackl T."/>
        </authorList>
    </citation>
    <scope>NUCLEOTIDE SEQUENCE</scope>
</reference>
<evidence type="ECO:0000313" key="2">
    <source>
        <dbReference type="EMBL" id="CAJ2512788.1"/>
    </source>
</evidence>
<dbReference type="EMBL" id="CAUWAG010000020">
    <property type="protein sequence ID" value="CAJ2512788.1"/>
    <property type="molecule type" value="Genomic_DNA"/>
</dbReference>
<name>A0AAI8VXB9_9PEZI</name>
<accession>A0AAI8VXB9</accession>
<feature type="region of interest" description="Disordered" evidence="1">
    <location>
        <begin position="35"/>
        <end position="92"/>
    </location>
</feature>
<proteinExistence type="predicted"/>
<dbReference type="AlphaFoldDB" id="A0AAI8VXB9"/>
<gene>
    <name evidence="2" type="ORF">KHLLAP_LOCUS13256</name>
</gene>
<keyword evidence="3" id="KW-1185">Reference proteome</keyword>
<evidence type="ECO:0000256" key="1">
    <source>
        <dbReference type="SAM" id="MobiDB-lite"/>
    </source>
</evidence>